<evidence type="ECO:0000256" key="2">
    <source>
        <dbReference type="ARBA" id="ARBA00007069"/>
    </source>
</evidence>
<feature type="transmembrane region" description="Helical" evidence="10">
    <location>
        <begin position="194"/>
        <end position="214"/>
    </location>
</feature>
<organism evidence="12 13">
    <name type="scientific">Entomobacter blattae</name>
    <dbReference type="NCBI Taxonomy" id="2762277"/>
    <lineage>
        <taxon>Bacteria</taxon>
        <taxon>Pseudomonadati</taxon>
        <taxon>Pseudomonadota</taxon>
        <taxon>Alphaproteobacteria</taxon>
        <taxon>Acetobacterales</taxon>
        <taxon>Acetobacteraceae</taxon>
        <taxon>Entomobacter</taxon>
    </lineage>
</organism>
<dbReference type="Gene3D" id="1.10.3720.10">
    <property type="entry name" value="MetI-like"/>
    <property type="match status" value="1"/>
</dbReference>
<evidence type="ECO:0000256" key="5">
    <source>
        <dbReference type="ARBA" id="ARBA00022475"/>
    </source>
</evidence>
<feature type="transmembrane region" description="Helical" evidence="10">
    <location>
        <begin position="28"/>
        <end position="51"/>
    </location>
</feature>
<dbReference type="GO" id="GO:0005315">
    <property type="term" value="F:phosphate transmembrane transporter activity"/>
    <property type="evidence" value="ECO:0007669"/>
    <property type="project" value="InterPro"/>
</dbReference>
<dbReference type="EMBL" id="CP060244">
    <property type="protein sequence ID" value="QNT77470.1"/>
    <property type="molecule type" value="Genomic_DNA"/>
</dbReference>
<dbReference type="InterPro" id="IPR035906">
    <property type="entry name" value="MetI-like_sf"/>
</dbReference>
<evidence type="ECO:0000256" key="3">
    <source>
        <dbReference type="ARBA" id="ARBA00016864"/>
    </source>
</evidence>
<dbReference type="CDD" id="cd06261">
    <property type="entry name" value="TM_PBP2"/>
    <property type="match status" value="1"/>
</dbReference>
<keyword evidence="5 10" id="KW-1003">Cell membrane</keyword>
<dbReference type="RefSeq" id="WP_203413946.1">
    <property type="nucleotide sequence ID" value="NZ_CP060244.1"/>
</dbReference>
<evidence type="ECO:0000256" key="1">
    <source>
        <dbReference type="ARBA" id="ARBA00004651"/>
    </source>
</evidence>
<protein>
    <recommendedName>
        <fullName evidence="3 10">Phosphate transport system permease protein PstA</fullName>
    </recommendedName>
</protein>
<dbReference type="GO" id="GO:0035435">
    <property type="term" value="P:phosphate ion transmembrane transport"/>
    <property type="evidence" value="ECO:0007669"/>
    <property type="project" value="InterPro"/>
</dbReference>
<dbReference type="KEGG" id="ebla:JGUZn3_02120"/>
<evidence type="ECO:0000256" key="9">
    <source>
        <dbReference type="ARBA" id="ARBA00023136"/>
    </source>
</evidence>
<dbReference type="GO" id="GO:0005886">
    <property type="term" value="C:plasma membrane"/>
    <property type="evidence" value="ECO:0007669"/>
    <property type="project" value="UniProtKB-SubCell"/>
</dbReference>
<feature type="transmembrane region" description="Helical" evidence="10">
    <location>
        <begin position="123"/>
        <end position="140"/>
    </location>
</feature>
<reference evidence="12 13" key="1">
    <citation type="submission" date="2020-08" db="EMBL/GenBank/DDBJ databases">
        <title>Complete genome sequence of Entomobacter blattae G55GP.</title>
        <authorList>
            <person name="Poehlein A."/>
            <person name="Guzman J."/>
            <person name="Daniel R."/>
            <person name="Vilcinskas A."/>
        </authorList>
    </citation>
    <scope>NUCLEOTIDE SEQUENCE [LARGE SCALE GENOMIC DNA]</scope>
    <source>
        <strain evidence="12 13">G55GP</strain>
    </source>
</reference>
<keyword evidence="6" id="KW-0592">Phosphate transport</keyword>
<dbReference type="SUPFAM" id="SSF161098">
    <property type="entry name" value="MetI-like"/>
    <property type="match status" value="1"/>
</dbReference>
<dbReference type="PANTHER" id="PTHR42922">
    <property type="entry name" value="PHOSPHATE TRANSPORT SYSTEM PERMEASE PROTEIN PSTA"/>
    <property type="match status" value="1"/>
</dbReference>
<keyword evidence="8 10" id="KW-1133">Transmembrane helix</keyword>
<keyword evidence="4" id="KW-0813">Transport</keyword>
<keyword evidence="7 10" id="KW-0812">Transmembrane</keyword>
<name>A0A7H1NNW0_9PROT</name>
<comment type="similarity">
    <text evidence="2 10">Belongs to the binding-protein-dependent transport system permease family. CysTW subfamily.</text>
</comment>
<dbReference type="AlphaFoldDB" id="A0A7H1NNW0"/>
<dbReference type="PANTHER" id="PTHR42922:SF1">
    <property type="entry name" value="PHOSPHATE TRANSPORT SYSTEM PERMEASE PROTEIN PSTA"/>
    <property type="match status" value="1"/>
</dbReference>
<dbReference type="InterPro" id="IPR005672">
    <property type="entry name" value="Phosphate_PstA"/>
</dbReference>
<dbReference type="InterPro" id="IPR051408">
    <property type="entry name" value="Phosphate_transprt_permease"/>
</dbReference>
<dbReference type="NCBIfam" id="TIGR00974">
    <property type="entry name" value="3a0107s02c"/>
    <property type="match status" value="1"/>
</dbReference>
<evidence type="ECO:0000313" key="12">
    <source>
        <dbReference type="EMBL" id="QNT77470.1"/>
    </source>
</evidence>
<feature type="domain" description="ABC transmembrane type-1" evidence="11">
    <location>
        <begin position="79"/>
        <end position="282"/>
    </location>
</feature>
<evidence type="ECO:0000256" key="7">
    <source>
        <dbReference type="ARBA" id="ARBA00022692"/>
    </source>
</evidence>
<gene>
    <name evidence="12" type="primary">pstA</name>
    <name evidence="12" type="ORF">JGUZn3_02120</name>
</gene>
<accession>A0A7H1NNW0</accession>
<evidence type="ECO:0000259" key="11">
    <source>
        <dbReference type="PROSITE" id="PS50928"/>
    </source>
</evidence>
<keyword evidence="9 10" id="KW-0472">Membrane</keyword>
<feature type="transmembrane region" description="Helical" evidence="10">
    <location>
        <begin position="259"/>
        <end position="282"/>
    </location>
</feature>
<keyword evidence="13" id="KW-1185">Reference proteome</keyword>
<dbReference type="PROSITE" id="PS50928">
    <property type="entry name" value="ABC_TM1"/>
    <property type="match status" value="1"/>
</dbReference>
<evidence type="ECO:0000256" key="10">
    <source>
        <dbReference type="RuleBase" id="RU363043"/>
    </source>
</evidence>
<evidence type="ECO:0000313" key="13">
    <source>
        <dbReference type="Proteomes" id="UP000516349"/>
    </source>
</evidence>
<feature type="transmembrane region" description="Helical" evidence="10">
    <location>
        <begin position="147"/>
        <end position="165"/>
    </location>
</feature>
<dbReference type="Pfam" id="PF00528">
    <property type="entry name" value="BPD_transp_1"/>
    <property type="match status" value="1"/>
</dbReference>
<evidence type="ECO:0000256" key="4">
    <source>
        <dbReference type="ARBA" id="ARBA00022448"/>
    </source>
</evidence>
<feature type="transmembrane region" description="Helical" evidence="10">
    <location>
        <begin position="83"/>
        <end position="103"/>
    </location>
</feature>
<evidence type="ECO:0000256" key="6">
    <source>
        <dbReference type="ARBA" id="ARBA00022592"/>
    </source>
</evidence>
<proteinExistence type="inferred from homology"/>
<comment type="subcellular location">
    <subcellularLocation>
        <location evidence="10">Cell inner membrane</location>
        <topology evidence="10">Multi-pass membrane protein</topology>
    </subcellularLocation>
    <subcellularLocation>
        <location evidence="1">Cell membrane</location>
        <topology evidence="1">Multi-pass membrane protein</topology>
    </subcellularLocation>
</comment>
<evidence type="ECO:0000256" key="8">
    <source>
        <dbReference type="ARBA" id="ARBA00022989"/>
    </source>
</evidence>
<sequence length="294" mass="31134">MHSSASSLQRHKISSVVKKRRLMNQISCLLAWGATALVVMVIFSILLTLLWNGIRGLTLFTFTHITAAQGLPGGLLNAIMGSLIQVSLATCLGTPLGILAGIFLSEFNRFPALSSAVRFVSDMLLSAPSILIGLFVYLLLVASVGHFSGFAGACALAILIIPVIIRTTEDSLHLVPSALREAGAALGTAKWKTVLFICLPSAKTGILTGILLGIARISGETAPLLFTSLGNMDWSIDLAKPMASLPLVIYAYIDSADTAWIHLAWTAALLITIGVLGLNIVARSFLSTPAQKQK</sequence>
<dbReference type="Proteomes" id="UP000516349">
    <property type="component" value="Chromosome"/>
</dbReference>
<dbReference type="InterPro" id="IPR000515">
    <property type="entry name" value="MetI-like"/>
</dbReference>